<name>A0A1L3MVS6_9BACI</name>
<dbReference type="Pfam" id="PF06808">
    <property type="entry name" value="DctM"/>
    <property type="match status" value="1"/>
</dbReference>
<feature type="transmembrane region" description="Helical" evidence="7">
    <location>
        <begin position="330"/>
        <end position="349"/>
    </location>
</feature>
<feature type="transmembrane region" description="Helical" evidence="7">
    <location>
        <begin position="239"/>
        <end position="257"/>
    </location>
</feature>
<gene>
    <name evidence="9" type="ORF">A9C19_17815</name>
</gene>
<dbReference type="KEGG" id="bwh:A9C19_17815"/>
<dbReference type="STRING" id="1547283.A9C19_17815"/>
<feature type="transmembrane region" description="Helical" evidence="7">
    <location>
        <begin position="355"/>
        <end position="382"/>
    </location>
</feature>
<dbReference type="OrthoDB" id="9785600at2"/>
<proteinExistence type="predicted"/>
<dbReference type="PANTHER" id="PTHR33362">
    <property type="entry name" value="SIALIC ACID TRAP TRANSPORTER PERMEASE PROTEIN SIAT-RELATED"/>
    <property type="match status" value="1"/>
</dbReference>
<keyword evidence="5 7" id="KW-1133">Transmembrane helix</keyword>
<dbReference type="RefSeq" id="WP_072581240.1">
    <property type="nucleotide sequence ID" value="NZ_CP016020.1"/>
</dbReference>
<dbReference type="InterPro" id="IPR010656">
    <property type="entry name" value="DctM"/>
</dbReference>
<organism evidence="9 10">
    <name type="scientific">Bacillus weihaiensis</name>
    <dbReference type="NCBI Taxonomy" id="1547283"/>
    <lineage>
        <taxon>Bacteria</taxon>
        <taxon>Bacillati</taxon>
        <taxon>Bacillota</taxon>
        <taxon>Bacilli</taxon>
        <taxon>Bacillales</taxon>
        <taxon>Bacillaceae</taxon>
        <taxon>Bacillus</taxon>
    </lineage>
</organism>
<evidence type="ECO:0000313" key="10">
    <source>
        <dbReference type="Proteomes" id="UP000181936"/>
    </source>
</evidence>
<keyword evidence="4 7" id="KW-0812">Transmembrane</keyword>
<dbReference type="GO" id="GO:0005886">
    <property type="term" value="C:plasma membrane"/>
    <property type="evidence" value="ECO:0007669"/>
    <property type="project" value="UniProtKB-SubCell"/>
</dbReference>
<feature type="transmembrane region" description="Helical" evidence="7">
    <location>
        <begin position="394"/>
        <end position="418"/>
    </location>
</feature>
<evidence type="ECO:0000256" key="4">
    <source>
        <dbReference type="ARBA" id="ARBA00022692"/>
    </source>
</evidence>
<keyword evidence="2" id="KW-1003">Cell membrane</keyword>
<evidence type="ECO:0000256" key="5">
    <source>
        <dbReference type="ARBA" id="ARBA00022989"/>
    </source>
</evidence>
<dbReference type="AlphaFoldDB" id="A0A1L3MVS6"/>
<feature type="transmembrane region" description="Helical" evidence="7">
    <location>
        <begin position="303"/>
        <end position="323"/>
    </location>
</feature>
<feature type="transmembrane region" description="Helical" evidence="7">
    <location>
        <begin position="51"/>
        <end position="68"/>
    </location>
</feature>
<dbReference type="PIRSF" id="PIRSF006066">
    <property type="entry name" value="HI0050"/>
    <property type="match status" value="1"/>
</dbReference>
<keyword evidence="3" id="KW-0997">Cell inner membrane</keyword>
<dbReference type="InterPro" id="IPR004681">
    <property type="entry name" value="TRAP_DctM"/>
</dbReference>
<dbReference type="NCBIfam" id="TIGR00786">
    <property type="entry name" value="dctM"/>
    <property type="match status" value="1"/>
</dbReference>
<protein>
    <submittedName>
        <fullName evidence="9">C4-dicarboxylate ABC transporter permease</fullName>
    </submittedName>
</protein>
<dbReference type="PANTHER" id="PTHR33362:SF2">
    <property type="entry name" value="TRAP TRANSPORTER LARGE PERMEASE PROTEIN"/>
    <property type="match status" value="1"/>
</dbReference>
<dbReference type="EMBL" id="CP016020">
    <property type="protein sequence ID" value="APH06439.1"/>
    <property type="molecule type" value="Genomic_DNA"/>
</dbReference>
<feature type="transmembrane region" description="Helical" evidence="7">
    <location>
        <begin position="269"/>
        <end position="291"/>
    </location>
</feature>
<evidence type="ECO:0000313" key="9">
    <source>
        <dbReference type="EMBL" id="APH06439.1"/>
    </source>
</evidence>
<comment type="subcellular location">
    <subcellularLocation>
        <location evidence="1">Cell inner membrane</location>
        <topology evidence="1">Multi-pass membrane protein</topology>
    </subcellularLocation>
</comment>
<evidence type="ECO:0000256" key="1">
    <source>
        <dbReference type="ARBA" id="ARBA00004429"/>
    </source>
</evidence>
<dbReference type="GO" id="GO:0022857">
    <property type="term" value="F:transmembrane transporter activity"/>
    <property type="evidence" value="ECO:0007669"/>
    <property type="project" value="TreeGrafter"/>
</dbReference>
<keyword evidence="10" id="KW-1185">Reference proteome</keyword>
<keyword evidence="6 7" id="KW-0472">Membrane</keyword>
<evidence type="ECO:0000256" key="7">
    <source>
        <dbReference type="SAM" id="Phobius"/>
    </source>
</evidence>
<feature type="transmembrane region" description="Helical" evidence="7">
    <location>
        <begin position="133"/>
        <end position="160"/>
    </location>
</feature>
<reference evidence="9 10" key="1">
    <citation type="journal article" date="2016" name="Sci. Rep.">
        <title>Complete genome sequence and transcriptomic analysis of a novel marine strain Bacillus weihaiensis reveals the mechanism of brown algae degradation.</title>
        <authorList>
            <person name="Zhu Y."/>
            <person name="Chen P."/>
            <person name="Bao Y."/>
            <person name="Men Y."/>
            <person name="Zeng Y."/>
            <person name="Yang J."/>
            <person name="Sun J."/>
            <person name="Sun Y."/>
        </authorList>
    </citation>
    <scope>NUCLEOTIDE SEQUENCE [LARGE SCALE GENOMIC DNA]</scope>
    <source>
        <strain evidence="9 10">Alg07</strain>
    </source>
</reference>
<feature type="transmembrane region" description="Helical" evidence="7">
    <location>
        <begin position="166"/>
        <end position="192"/>
    </location>
</feature>
<evidence type="ECO:0000256" key="6">
    <source>
        <dbReference type="ARBA" id="ARBA00023136"/>
    </source>
</evidence>
<evidence type="ECO:0000259" key="8">
    <source>
        <dbReference type="Pfam" id="PF06808"/>
    </source>
</evidence>
<evidence type="ECO:0000256" key="3">
    <source>
        <dbReference type="ARBA" id="ARBA00022519"/>
    </source>
</evidence>
<dbReference type="Proteomes" id="UP000181936">
    <property type="component" value="Chromosome"/>
</dbReference>
<evidence type="ECO:0000256" key="2">
    <source>
        <dbReference type="ARBA" id="ARBA00022475"/>
    </source>
</evidence>
<sequence length="424" mass="45494">MIWIMIISFFLLILLGVPIAFSMGASALFYIMVEGIPLEMVAQRFFSNTQSFAFLAIPFFILAGNLMIHGNIAQRIINVANSMVRQLPGGLGCVSVVTSMGMAGVSGSSVADAASTGSVLIPEMKRKGYSASFAAAINASSSVVGIIIPPSSTMIIIAWLANLSVAQMFIAGIIPGVLVGLIYLITTIIISIRRGYPRESKPTFVEFVRSIRSAFWALLLPIILIGSIVFGIATATEAAAISVIYALIIGLFVYRSLNVKNIMASLRETVHGTSIVLVTVCSSMIFTWVLISEGIPKLIAQGLQGLGLPGWALMLVIVAIMLVAGMIMELVPNLFLFIPIFFPIATDLGMDPIQFAIVMLVTLALGMFTPPVGATLFISCYLAKVGIEKTIKDVLPFFIAGIFVVLLITYLPFLTLWLPGLFHS</sequence>
<feature type="transmembrane region" description="Helical" evidence="7">
    <location>
        <begin position="213"/>
        <end position="233"/>
    </location>
</feature>
<accession>A0A1L3MVS6</accession>
<feature type="domain" description="TRAP C4-dicarboxylate transport system permease DctM subunit" evidence="8">
    <location>
        <begin position="6"/>
        <end position="412"/>
    </location>
</feature>